<name>B5GVU6_STRCL</name>
<sequence length="36" mass="3886">MGNALRHSQSGMCLDGSISAGVRLNTCNQSVHQNWL</sequence>
<dbReference type="AlphaFoldDB" id="B5GVU6"/>
<geneLocation type="plasmid" evidence="1 2">
    <name>pSCL4</name>
</geneLocation>
<dbReference type="EMBL" id="CM000914">
    <property type="protein sequence ID" value="EFG03515.2"/>
    <property type="molecule type" value="Genomic_DNA"/>
</dbReference>
<dbReference type="Gene3D" id="2.80.10.50">
    <property type="match status" value="1"/>
</dbReference>
<evidence type="ECO:0000313" key="2">
    <source>
        <dbReference type="Proteomes" id="UP000002357"/>
    </source>
</evidence>
<keyword evidence="2" id="KW-1185">Reference proteome</keyword>
<evidence type="ECO:0000313" key="1">
    <source>
        <dbReference type="EMBL" id="EFG03515.2"/>
    </source>
</evidence>
<dbReference type="Proteomes" id="UP000002357">
    <property type="component" value="Plasmid pSCL4"/>
</dbReference>
<evidence type="ECO:0008006" key="3">
    <source>
        <dbReference type="Google" id="ProtNLM"/>
    </source>
</evidence>
<protein>
    <recommendedName>
        <fullName evidence="3">Ricin B lectin domain-containing protein</fullName>
    </recommendedName>
</protein>
<proteinExistence type="predicted"/>
<organism evidence="1 2">
    <name type="scientific">Streptomyces clavuligerus</name>
    <dbReference type="NCBI Taxonomy" id="1901"/>
    <lineage>
        <taxon>Bacteria</taxon>
        <taxon>Bacillati</taxon>
        <taxon>Actinomycetota</taxon>
        <taxon>Actinomycetes</taxon>
        <taxon>Kitasatosporales</taxon>
        <taxon>Streptomycetaceae</taxon>
        <taxon>Streptomyces</taxon>
    </lineage>
</organism>
<dbReference type="InterPro" id="IPR035992">
    <property type="entry name" value="Ricin_B-like_lectins"/>
</dbReference>
<reference evidence="1 2" key="1">
    <citation type="journal article" date="2010" name="Genome Biol. Evol.">
        <title>The sequence of a 1.8-mb bacterial linear plasmid reveals a rich evolutionary reservoir of secondary metabolic pathways.</title>
        <authorList>
            <person name="Medema M.H."/>
            <person name="Trefzer A."/>
            <person name="Kovalchuk A."/>
            <person name="van den Berg M."/>
            <person name="Mueller U."/>
            <person name="Heijne W."/>
            <person name="Wu L."/>
            <person name="Alam M.T."/>
            <person name="Ronning C.M."/>
            <person name="Nierman W.C."/>
            <person name="Bovenberg R.A.L."/>
            <person name="Breitling R."/>
            <person name="Takano E."/>
        </authorList>
    </citation>
    <scope>NUCLEOTIDE SEQUENCE [LARGE SCALE GENOMIC DNA]</scope>
    <source>
        <strain evidence="2">ATCC 27064 / DSM 738 / JCM 4710 / NBRC 13307 / NCIMB 12785 / NRRL 3585 / VKM Ac-602</strain>
        <plasmid evidence="1">pSCL4</plasmid>
    </source>
</reference>
<keyword evidence="1" id="KW-0614">Plasmid</keyword>
<accession>B5GVU6</accession>
<gene>
    <name evidence="1" type="ORF">SCLAV_p0020</name>
</gene>
<dbReference type="SUPFAM" id="SSF50370">
    <property type="entry name" value="Ricin B-like lectins"/>
    <property type="match status" value="1"/>
</dbReference>